<dbReference type="GO" id="GO:0005615">
    <property type="term" value="C:extracellular space"/>
    <property type="evidence" value="ECO:0007669"/>
    <property type="project" value="TreeGrafter"/>
</dbReference>
<protein>
    <submittedName>
        <fullName evidence="2">CarboxypepD_reg-like domain-containing protein</fullName>
    </submittedName>
</protein>
<dbReference type="GO" id="GO:0004181">
    <property type="term" value="F:metallocarboxypeptidase activity"/>
    <property type="evidence" value="ECO:0007669"/>
    <property type="project" value="TreeGrafter"/>
</dbReference>
<keyword evidence="1" id="KW-0732">Signal</keyword>
<dbReference type="STRING" id="652787.SAMN05216490_2042"/>
<dbReference type="SUPFAM" id="SSF49464">
    <property type="entry name" value="Carboxypeptidase regulatory domain-like"/>
    <property type="match status" value="1"/>
</dbReference>
<dbReference type="Proteomes" id="UP000199679">
    <property type="component" value="Chromosome I"/>
</dbReference>
<dbReference type="InterPro" id="IPR043741">
    <property type="entry name" value="DUF5686"/>
</dbReference>
<dbReference type="RefSeq" id="WP_091371899.1">
    <property type="nucleotide sequence ID" value="NZ_LT629740.1"/>
</dbReference>
<feature type="chain" id="PRO_5009263808" evidence="1">
    <location>
        <begin position="20"/>
        <end position="817"/>
    </location>
</feature>
<name>A0A1H1VXW2_MUCMA</name>
<proteinExistence type="predicted"/>
<accession>A0A1H1VXW2</accession>
<dbReference type="EMBL" id="LT629740">
    <property type="protein sequence ID" value="SDS89707.1"/>
    <property type="molecule type" value="Genomic_DNA"/>
</dbReference>
<reference evidence="2 3" key="1">
    <citation type="submission" date="2016-10" db="EMBL/GenBank/DDBJ databases">
        <authorList>
            <person name="de Groot N.N."/>
        </authorList>
    </citation>
    <scope>NUCLEOTIDE SEQUENCE [LARGE SCALE GENOMIC DNA]</scope>
    <source>
        <strain evidence="2 3">MP1X4</strain>
    </source>
</reference>
<dbReference type="Pfam" id="PF18939">
    <property type="entry name" value="DUF5686"/>
    <property type="match status" value="1"/>
</dbReference>
<dbReference type="GO" id="GO:0006518">
    <property type="term" value="P:peptide metabolic process"/>
    <property type="evidence" value="ECO:0007669"/>
    <property type="project" value="TreeGrafter"/>
</dbReference>
<evidence type="ECO:0000313" key="3">
    <source>
        <dbReference type="Proteomes" id="UP000199679"/>
    </source>
</evidence>
<dbReference type="PANTHER" id="PTHR11532">
    <property type="entry name" value="PROTEASE M14 CARBOXYPEPTIDASE"/>
    <property type="match status" value="1"/>
</dbReference>
<dbReference type="AlphaFoldDB" id="A0A1H1VXW2"/>
<dbReference type="OrthoDB" id="983143at2"/>
<organism evidence="2 3">
    <name type="scientific">Mucilaginibacter mallensis</name>
    <dbReference type="NCBI Taxonomy" id="652787"/>
    <lineage>
        <taxon>Bacteria</taxon>
        <taxon>Pseudomonadati</taxon>
        <taxon>Bacteroidota</taxon>
        <taxon>Sphingobacteriia</taxon>
        <taxon>Sphingobacteriales</taxon>
        <taxon>Sphingobacteriaceae</taxon>
        <taxon>Mucilaginibacter</taxon>
    </lineage>
</organism>
<feature type="signal peptide" evidence="1">
    <location>
        <begin position="1"/>
        <end position="19"/>
    </location>
</feature>
<dbReference type="InterPro" id="IPR050753">
    <property type="entry name" value="Peptidase_M14_domain"/>
</dbReference>
<sequence length="817" mass="93284">MKFYLTCILILLINLSAFSQQVTVNGKVTDENNKPIPFASIYIKNTTKGTSANSEGEYILQLTPGTYNVQYKAVGYKQESREVELKTSKTLNVSLKTEAYLLNAVVIRAGGEDPAYAIIRKAIKKRKAHLKEVNAYTCTVYIKGLQKMLDAPKKFMGFDVQKATREAGLDSNRRGIIYLSESQSKYSFQQPDNVHEEMISSKVSGSNKAFSYNRASDVKVDFYENIQNWEGLSNRPVISPIADNALFYYNYKWMGESIENGETVDKIKVTPKRLYDACFQGYIYILENDWRIYGLDLFITKKQNINFVDTLKFSEQFFPVSPKVWMPSSVKFEFTAGLLGFKIGGYYISVYKDYDLNPTFTKKEFNEVLLIKPGVNKKDSVFWENERPIPLTDEEKTDYQKKAILAKKRESKPYLDSLDKVNNKFSPGEFLLGGYHYRNRYEHEYYNFDPLLTAIKFNTVQGFAINYGASFSKRIDSINNRYLIITAKAGYGFSDHRFTGTINTSIPVGSFTLGINGGSEITDLNNTQPISSFLNSMYSLFERENYEKLYQKQYVSASLHKRIIGGWQATASAEYADRKWLPNASSYSFYNPGNKDYTSNNPLLPNQDVPLFPENQSFKVTIRTTYDFSDKYETYPDGRHYLPSDYPTIGLTYTKGIKNLLGSDVDYDLLSADISKSNISMGVFGKTSFYVGAGKFLNSNSIFYPDYKQFSGNQILFSNGGINTFLLLNYYTFSTYTEYVEAHLEHNFSGFILNKIPLIRKLKLQEIVDVNYLSTPTLKNYTELGFGLQYLNFRIMYGTSFNSGSNTNSAIRLGISF</sequence>
<dbReference type="InterPro" id="IPR008969">
    <property type="entry name" value="CarboxyPept-like_regulatory"/>
</dbReference>
<dbReference type="Gene3D" id="2.60.40.1120">
    <property type="entry name" value="Carboxypeptidase-like, regulatory domain"/>
    <property type="match status" value="1"/>
</dbReference>
<gene>
    <name evidence="2" type="ORF">SAMN05216490_2042</name>
</gene>
<evidence type="ECO:0000256" key="1">
    <source>
        <dbReference type="SAM" id="SignalP"/>
    </source>
</evidence>
<dbReference type="GO" id="GO:0016485">
    <property type="term" value="P:protein processing"/>
    <property type="evidence" value="ECO:0007669"/>
    <property type="project" value="TreeGrafter"/>
</dbReference>
<dbReference type="PANTHER" id="PTHR11532:SF57">
    <property type="entry name" value="CARBOXYPEPTIDASE D, B"/>
    <property type="match status" value="1"/>
</dbReference>
<dbReference type="Pfam" id="PF13715">
    <property type="entry name" value="CarbopepD_reg_2"/>
    <property type="match status" value="1"/>
</dbReference>
<keyword evidence="3" id="KW-1185">Reference proteome</keyword>
<evidence type="ECO:0000313" key="2">
    <source>
        <dbReference type="EMBL" id="SDS89707.1"/>
    </source>
</evidence>